<proteinExistence type="predicted"/>
<sequence length="243" mass="27768">MAYCWKTDLNPSESQEEQHEHQEFRSVTRPLFPGQVSLGFDQLVHEISNNIPLHQSEFEEDTPFVPNVPNWDSNRHSSDQTYQISLNEFTSKSSELSCHQVTKTPAIGFRHSVLPNPQNMNNESPWGNPIAEYHGAGDYGFNILVPSSTSLDKINSQRELENENCNYHVGFESSIPPIYPSIPTDSTPKEETKSSRNMNVVDPSLMLFKGSFLPSTWESTWSENIEKTTVTLNRMYEANNFRH</sequence>
<organism evidence="1 2">
    <name type="scientific">Equus asinus</name>
    <name type="common">Donkey</name>
    <name type="synonym">Equus africanus asinus</name>
    <dbReference type="NCBI Taxonomy" id="9793"/>
    <lineage>
        <taxon>Eukaryota</taxon>
        <taxon>Metazoa</taxon>
        <taxon>Chordata</taxon>
        <taxon>Craniata</taxon>
        <taxon>Vertebrata</taxon>
        <taxon>Euteleostomi</taxon>
        <taxon>Mammalia</taxon>
        <taxon>Eutheria</taxon>
        <taxon>Laurasiatheria</taxon>
        <taxon>Perissodactyla</taxon>
        <taxon>Equidae</taxon>
        <taxon>Equus</taxon>
    </lineage>
</organism>
<dbReference type="Ensembl" id="ENSEAST00005072953.1">
    <property type="protein sequence ID" value="ENSEASP00005037942.1"/>
    <property type="gene ID" value="ENSEASG00005014590.2"/>
</dbReference>
<reference evidence="1" key="2">
    <citation type="submission" date="2025-08" db="UniProtKB">
        <authorList>
            <consortium name="Ensembl"/>
        </authorList>
    </citation>
    <scope>IDENTIFICATION</scope>
</reference>
<reference evidence="1" key="3">
    <citation type="submission" date="2025-09" db="UniProtKB">
        <authorList>
            <consortium name="Ensembl"/>
        </authorList>
    </citation>
    <scope>IDENTIFICATION</scope>
</reference>
<evidence type="ECO:0000313" key="1">
    <source>
        <dbReference type="Ensembl" id="ENSEASP00005037942.1"/>
    </source>
</evidence>
<dbReference type="GeneTree" id="ENSGT00940000159982"/>
<accession>A0A9L0IAV0</accession>
<dbReference type="AlphaFoldDB" id="A0A9L0IAV0"/>
<gene>
    <name evidence="1" type="primary">PIK3C2G</name>
</gene>
<protein>
    <submittedName>
        <fullName evidence="1">Phosphatidylinositol-4-phosphate 3-kinase catalytic subunit type 2 gamma</fullName>
    </submittedName>
</protein>
<keyword evidence="2" id="KW-1185">Reference proteome</keyword>
<name>A0A9L0IAV0_EQUAS</name>
<evidence type="ECO:0000313" key="2">
    <source>
        <dbReference type="Proteomes" id="UP000694387"/>
    </source>
</evidence>
<reference evidence="1 2" key="1">
    <citation type="journal article" date="2020" name="Nat. Commun.">
        <title>Donkey genomes provide new insights into domestication and selection for coat color.</title>
        <authorList>
            <person name="Wang"/>
            <person name="C."/>
            <person name="Li"/>
            <person name="H."/>
            <person name="Guo"/>
            <person name="Y."/>
            <person name="Huang"/>
            <person name="J."/>
            <person name="Sun"/>
            <person name="Y."/>
            <person name="Min"/>
            <person name="J."/>
            <person name="Wang"/>
            <person name="J."/>
            <person name="Fang"/>
            <person name="X."/>
            <person name="Zhao"/>
            <person name="Z."/>
            <person name="Wang"/>
            <person name="S."/>
            <person name="Zhang"/>
            <person name="Y."/>
            <person name="Liu"/>
            <person name="Q."/>
            <person name="Jiang"/>
            <person name="Q."/>
            <person name="Wang"/>
            <person name="X."/>
            <person name="Guo"/>
            <person name="Y."/>
            <person name="Yang"/>
            <person name="C."/>
            <person name="Wang"/>
            <person name="Y."/>
            <person name="Tian"/>
            <person name="F."/>
            <person name="Zhuang"/>
            <person name="G."/>
            <person name="Fan"/>
            <person name="Y."/>
            <person name="Gao"/>
            <person name="Q."/>
            <person name="Li"/>
            <person name="Y."/>
            <person name="Ju"/>
            <person name="Z."/>
            <person name="Li"/>
            <person name="J."/>
            <person name="Li"/>
            <person name="R."/>
            <person name="Hou"/>
            <person name="M."/>
            <person name="Yang"/>
            <person name="G."/>
            <person name="Liu"/>
            <person name="G."/>
            <person name="Liu"/>
            <person name="W."/>
            <person name="Guo"/>
            <person name="J."/>
            <person name="Pan"/>
            <person name="S."/>
            <person name="Fan"/>
            <person name="G."/>
            <person name="Zhang"/>
            <person name="W."/>
            <person name="Zhang"/>
            <person name="R."/>
            <person name="Yu"/>
            <person name="J."/>
            <person name="Zhang"/>
            <person name="X."/>
            <person name="Yin"/>
            <person name="Q."/>
            <person name="Ji"/>
            <person name="C."/>
            <person name="Jin"/>
            <person name="Y."/>
            <person name="Yue"/>
            <person name="G."/>
            <person name="Liu"/>
            <person name="M."/>
            <person name="Xu"/>
            <person name="J."/>
            <person name="Liu"/>
            <person name="S."/>
            <person name="Jordana"/>
            <person name="J."/>
            <person name="Noce"/>
            <person name="A."/>
            <person name="Amills"/>
            <person name="M."/>
            <person name="Wu"/>
            <person name="D.D."/>
            <person name="Li"/>
            <person name="S."/>
            <person name="Zhou"/>
            <person name="X. and Zhong"/>
            <person name="J."/>
        </authorList>
    </citation>
    <scope>NUCLEOTIDE SEQUENCE [LARGE SCALE GENOMIC DNA]</scope>
</reference>
<dbReference type="Proteomes" id="UP000694387">
    <property type="component" value="Chromosome 8"/>
</dbReference>